<dbReference type="Gene3D" id="3.60.15.10">
    <property type="entry name" value="Ribonuclease Z/Hydroxyacylglutathione hydrolase-like"/>
    <property type="match status" value="1"/>
</dbReference>
<proteinExistence type="predicted"/>
<evidence type="ECO:0000313" key="3">
    <source>
        <dbReference type="Proteomes" id="UP000006732"/>
    </source>
</evidence>
<dbReference type="STRING" id="338966.Ppro_1952"/>
<dbReference type="RefSeq" id="WP_011735827.1">
    <property type="nucleotide sequence ID" value="NC_008609.1"/>
</dbReference>
<dbReference type="PANTHER" id="PTHR13754">
    <property type="entry name" value="METALLO-BETA-LACTAMASE SUPERFAMILY PROTEIN"/>
    <property type="match status" value="1"/>
</dbReference>
<dbReference type="Proteomes" id="UP000006732">
    <property type="component" value="Chromosome"/>
</dbReference>
<accession>A1AQE1</accession>
<organism evidence="2 3">
    <name type="scientific">Pelobacter propionicus (strain DSM 2379 / NBRC 103807 / OttBd1)</name>
    <dbReference type="NCBI Taxonomy" id="338966"/>
    <lineage>
        <taxon>Bacteria</taxon>
        <taxon>Pseudomonadati</taxon>
        <taxon>Thermodesulfobacteriota</taxon>
        <taxon>Desulfuromonadia</taxon>
        <taxon>Desulfuromonadales</taxon>
        <taxon>Desulfuromonadaceae</taxon>
        <taxon>Pelobacter</taxon>
    </lineage>
</organism>
<dbReference type="CDD" id="cd07713">
    <property type="entry name" value="DHPS-like_MBL-fold"/>
    <property type="match status" value="1"/>
</dbReference>
<reference evidence="2 3" key="1">
    <citation type="submission" date="2006-10" db="EMBL/GenBank/DDBJ databases">
        <title>Complete sequence of chromosome of Pelobacter propionicus DSM 2379.</title>
        <authorList>
            <consortium name="US DOE Joint Genome Institute"/>
            <person name="Copeland A."/>
            <person name="Lucas S."/>
            <person name="Lapidus A."/>
            <person name="Barry K."/>
            <person name="Detter J.C."/>
            <person name="Glavina del Rio T."/>
            <person name="Hammon N."/>
            <person name="Israni S."/>
            <person name="Dalin E."/>
            <person name="Tice H."/>
            <person name="Pitluck S."/>
            <person name="Saunders E."/>
            <person name="Brettin T."/>
            <person name="Bruce D."/>
            <person name="Han C."/>
            <person name="Tapia R."/>
            <person name="Schmutz J."/>
            <person name="Larimer F."/>
            <person name="Land M."/>
            <person name="Hauser L."/>
            <person name="Kyrpides N."/>
            <person name="Kim E."/>
            <person name="Lovley D."/>
            <person name="Richardson P."/>
        </authorList>
    </citation>
    <scope>NUCLEOTIDE SEQUENCE [LARGE SCALE GENOMIC DNA]</scope>
    <source>
        <strain evidence="3">DSM 2379 / NBRC 103807 / OttBd1</strain>
    </source>
</reference>
<name>A1AQE1_PELPD</name>
<protein>
    <submittedName>
        <fullName evidence="2">Beta-lactamase domain protein</fullName>
    </submittedName>
</protein>
<dbReference type="KEGG" id="ppd:Ppro_1952"/>
<dbReference type="InterPro" id="IPR001279">
    <property type="entry name" value="Metallo-B-lactamas"/>
</dbReference>
<dbReference type="InterPro" id="IPR041712">
    <property type="entry name" value="DHPS-like_MBL-fold"/>
</dbReference>
<dbReference type="EMBL" id="CP000482">
    <property type="protein sequence ID" value="ABK99561.1"/>
    <property type="molecule type" value="Genomic_DNA"/>
</dbReference>
<dbReference type="HOGENOM" id="CLU_036012_0_0_7"/>
<dbReference type="AlphaFoldDB" id="A1AQE1"/>
<sequence>MPCTDFDIRILVDNRVDDGLIQEHGFSVWIEASGQRILFDTGQGTALGHNAKQLGCDLGRTDMLVLSHGHYDHSGAVSHVVGIAPSSRMFCHSNAFLPRYSIRPGEAPRLLSMPFSDGKAFLHVSDSRITWVTGPRMVAPDVGVSGPIARLHPLEDTGGPFFLDPEGRHPDPIRDDMSLWIAGERGLIIITGCCHSGLINTVEQIRTRSGIERVFAIIGGFHLLNASPQRLEATCSAIRAWNPEIVIPCHCTGDTAEALLIETLGSRVIPGYAGLKLSSSRLPDAVKTGLRSAALPPGAAERRS</sequence>
<feature type="domain" description="Metallo-beta-lactamase" evidence="1">
    <location>
        <begin position="25"/>
        <end position="188"/>
    </location>
</feature>
<evidence type="ECO:0000259" key="1">
    <source>
        <dbReference type="Pfam" id="PF00753"/>
    </source>
</evidence>
<dbReference type="OrthoDB" id="9803916at2"/>
<evidence type="ECO:0000313" key="2">
    <source>
        <dbReference type="EMBL" id="ABK99561.1"/>
    </source>
</evidence>
<dbReference type="PANTHER" id="PTHR13754:SF13">
    <property type="entry name" value="METALLO-BETA-LACTAMASE SUPERFAMILY PROTEIN (AFU_ORTHOLOGUE AFUA_3G07630)"/>
    <property type="match status" value="1"/>
</dbReference>
<dbReference type="InterPro" id="IPR052926">
    <property type="entry name" value="Metallo-beta-lactamase_dom"/>
</dbReference>
<dbReference type="InterPro" id="IPR036866">
    <property type="entry name" value="RibonucZ/Hydroxyglut_hydro"/>
</dbReference>
<keyword evidence="3" id="KW-1185">Reference proteome</keyword>
<dbReference type="eggNOG" id="COG1237">
    <property type="taxonomic scope" value="Bacteria"/>
</dbReference>
<dbReference type="SUPFAM" id="SSF56281">
    <property type="entry name" value="Metallo-hydrolase/oxidoreductase"/>
    <property type="match status" value="1"/>
</dbReference>
<gene>
    <name evidence="2" type="ordered locus">Ppro_1952</name>
</gene>
<dbReference type="Pfam" id="PF00753">
    <property type="entry name" value="Lactamase_B"/>
    <property type="match status" value="1"/>
</dbReference>
<dbReference type="GO" id="GO:0016740">
    <property type="term" value="F:transferase activity"/>
    <property type="evidence" value="ECO:0007669"/>
    <property type="project" value="TreeGrafter"/>
</dbReference>